<organism evidence="10 11">
    <name type="scientific">Candidatus Lloydbacteria bacterium CG22_combo_CG10-13_8_21_14_all_47_15</name>
    <dbReference type="NCBI Taxonomy" id="1974635"/>
    <lineage>
        <taxon>Bacteria</taxon>
        <taxon>Candidatus Lloydiibacteriota</taxon>
    </lineage>
</organism>
<dbReference type="PANTHER" id="PTHR43409:SF7">
    <property type="entry name" value="BLL1977 PROTEIN"/>
    <property type="match status" value="1"/>
</dbReference>
<feature type="domain" description="Radical SAM core" evidence="9">
    <location>
        <begin position="231"/>
        <end position="494"/>
    </location>
</feature>
<evidence type="ECO:0000256" key="4">
    <source>
        <dbReference type="ARBA" id="ARBA00022691"/>
    </source>
</evidence>
<evidence type="ECO:0000256" key="2">
    <source>
        <dbReference type="ARBA" id="ARBA00022603"/>
    </source>
</evidence>
<evidence type="ECO:0000313" key="10">
    <source>
        <dbReference type="EMBL" id="PIP73770.1"/>
    </source>
</evidence>
<keyword evidence="5" id="KW-0479">Metal-binding</keyword>
<evidence type="ECO:0000256" key="3">
    <source>
        <dbReference type="ARBA" id="ARBA00022679"/>
    </source>
</evidence>
<name>A0A2H0CWK3_9BACT</name>
<keyword evidence="7" id="KW-0411">Iron-sulfur</keyword>
<dbReference type="Pfam" id="PF02310">
    <property type="entry name" value="B12-binding"/>
    <property type="match status" value="1"/>
</dbReference>
<dbReference type="SFLD" id="SFLDS00029">
    <property type="entry name" value="Radical_SAM"/>
    <property type="match status" value="1"/>
</dbReference>
<dbReference type="InterPro" id="IPR006638">
    <property type="entry name" value="Elp3/MiaA/NifB-like_rSAM"/>
</dbReference>
<dbReference type="CDD" id="cd02068">
    <property type="entry name" value="radical_SAM_B12_BD"/>
    <property type="match status" value="1"/>
</dbReference>
<protein>
    <submittedName>
        <fullName evidence="10">Uncharacterized protein</fullName>
    </submittedName>
</protein>
<proteinExistence type="predicted"/>
<comment type="cofactor">
    <cofactor evidence="1">
        <name>[4Fe-4S] cluster</name>
        <dbReference type="ChEBI" id="CHEBI:49883"/>
    </cofactor>
</comment>
<dbReference type="GO" id="GO:0051539">
    <property type="term" value="F:4 iron, 4 sulfur cluster binding"/>
    <property type="evidence" value="ECO:0007669"/>
    <property type="project" value="UniProtKB-KW"/>
</dbReference>
<dbReference type="SMART" id="SM00729">
    <property type="entry name" value="Elp3"/>
    <property type="match status" value="1"/>
</dbReference>
<dbReference type="Pfam" id="PF04055">
    <property type="entry name" value="Radical_SAM"/>
    <property type="match status" value="1"/>
</dbReference>
<dbReference type="InterPro" id="IPR023404">
    <property type="entry name" value="rSAM_horseshoe"/>
</dbReference>
<sequence>MSSPSTAPSNFIDADTQFISRGKKKVVLIACPWTFYDEVEFMSQQLGLGYIGAYAKERFGHDIVAYIDPMLNGGHKIKTPVSTRYQKTNRFGISDEDIIRHIPSDADIIGINAPFTDSRLVLYPLVRKIKKAFQGIPVVIGGVLATTLPLQVLQESGADIVVKGEGEIAFSRILNGDNMEDIPGLVFRQTNGDIYEHPERSQQLRSPNLIPPPGYDFRPMQEYVQWSPRGNKADRTLSLISSRGCPFTCEFCSIPEKGQLWRPFTTERVTREIEMAIERWGVNHIEFEDDNFTLVENRALEVLSFLKELRNKGYPVTCSFPNGIMIDRMSMELALLLKDAGAEIAYLPVESGDTRVLASMDKPDALNHLEKTLAVAEWCVSAGLQVSCFFIVGYPGGEIKTERLKKECRKNYAEHIMEADGKVYMRGEDRKAFENTLEFCKKLRAIGVSGITPLIATPYPGTDLSFFCERFGYLAFPDEKDVLTTVSYAAMRPEFVQINTPWCSRQDAFDRWQEMAHMFPVFHNVRKEKNTDRLLTGLEITKRES</sequence>
<gene>
    <name evidence="10" type="ORF">COW88_00870</name>
</gene>
<feature type="domain" description="B12-binding" evidence="8">
    <location>
        <begin position="24"/>
        <end position="184"/>
    </location>
</feature>
<dbReference type="PROSITE" id="PS51918">
    <property type="entry name" value="RADICAL_SAM"/>
    <property type="match status" value="1"/>
</dbReference>
<dbReference type="InterPro" id="IPR007197">
    <property type="entry name" value="rSAM"/>
</dbReference>
<dbReference type="InterPro" id="IPR051198">
    <property type="entry name" value="BchE-like"/>
</dbReference>
<comment type="caution">
    <text evidence="10">The sequence shown here is derived from an EMBL/GenBank/DDBJ whole genome shotgun (WGS) entry which is preliminary data.</text>
</comment>
<keyword evidence="2" id="KW-0489">Methyltransferase</keyword>
<dbReference type="PROSITE" id="PS51332">
    <property type="entry name" value="B12_BINDING"/>
    <property type="match status" value="1"/>
</dbReference>
<dbReference type="SFLD" id="SFLDG01082">
    <property type="entry name" value="B12-binding_domain_containing"/>
    <property type="match status" value="1"/>
</dbReference>
<evidence type="ECO:0000313" key="11">
    <source>
        <dbReference type="Proteomes" id="UP000230638"/>
    </source>
</evidence>
<keyword evidence="6" id="KW-0408">Iron</keyword>
<dbReference type="CDD" id="cd01335">
    <property type="entry name" value="Radical_SAM"/>
    <property type="match status" value="1"/>
</dbReference>
<dbReference type="InterPro" id="IPR006158">
    <property type="entry name" value="Cobalamin-bd"/>
</dbReference>
<dbReference type="Gene3D" id="3.40.50.280">
    <property type="entry name" value="Cobalamin-binding domain"/>
    <property type="match status" value="1"/>
</dbReference>
<evidence type="ECO:0000259" key="9">
    <source>
        <dbReference type="PROSITE" id="PS51918"/>
    </source>
</evidence>
<dbReference type="SFLD" id="SFLDG01123">
    <property type="entry name" value="methyltransferase_(Class_B)"/>
    <property type="match status" value="1"/>
</dbReference>
<dbReference type="GO" id="GO:0031419">
    <property type="term" value="F:cobalamin binding"/>
    <property type="evidence" value="ECO:0007669"/>
    <property type="project" value="InterPro"/>
</dbReference>
<evidence type="ECO:0000259" key="8">
    <source>
        <dbReference type="PROSITE" id="PS51332"/>
    </source>
</evidence>
<dbReference type="Gene3D" id="3.80.30.20">
    <property type="entry name" value="tm_1862 like domain"/>
    <property type="match status" value="1"/>
</dbReference>
<evidence type="ECO:0000256" key="5">
    <source>
        <dbReference type="ARBA" id="ARBA00022723"/>
    </source>
</evidence>
<dbReference type="GO" id="GO:0046872">
    <property type="term" value="F:metal ion binding"/>
    <property type="evidence" value="ECO:0007669"/>
    <property type="project" value="UniProtKB-KW"/>
</dbReference>
<reference evidence="10 11" key="1">
    <citation type="submission" date="2017-09" db="EMBL/GenBank/DDBJ databases">
        <title>Depth-based differentiation of microbial function through sediment-hosted aquifers and enrichment of novel symbionts in the deep terrestrial subsurface.</title>
        <authorList>
            <person name="Probst A.J."/>
            <person name="Ladd B."/>
            <person name="Jarett J.K."/>
            <person name="Geller-Mcgrath D.E."/>
            <person name="Sieber C.M."/>
            <person name="Emerson J.B."/>
            <person name="Anantharaman K."/>
            <person name="Thomas B.C."/>
            <person name="Malmstrom R."/>
            <person name="Stieglmeier M."/>
            <person name="Klingl A."/>
            <person name="Woyke T."/>
            <person name="Ryan C.M."/>
            <person name="Banfield J.F."/>
        </authorList>
    </citation>
    <scope>NUCLEOTIDE SEQUENCE [LARGE SCALE GENOMIC DNA]</scope>
    <source>
        <strain evidence="10">CG22_combo_CG10-13_8_21_14_all_47_15</strain>
    </source>
</reference>
<dbReference type="SUPFAM" id="SSF102114">
    <property type="entry name" value="Radical SAM enzymes"/>
    <property type="match status" value="1"/>
</dbReference>
<dbReference type="AlphaFoldDB" id="A0A2H0CWK3"/>
<evidence type="ECO:0000256" key="7">
    <source>
        <dbReference type="ARBA" id="ARBA00023014"/>
    </source>
</evidence>
<dbReference type="EMBL" id="PCTL01000007">
    <property type="protein sequence ID" value="PIP73770.1"/>
    <property type="molecule type" value="Genomic_DNA"/>
</dbReference>
<dbReference type="InterPro" id="IPR036724">
    <property type="entry name" value="Cobalamin-bd_sf"/>
</dbReference>
<dbReference type="GO" id="GO:0003824">
    <property type="term" value="F:catalytic activity"/>
    <property type="evidence" value="ECO:0007669"/>
    <property type="project" value="InterPro"/>
</dbReference>
<evidence type="ECO:0000256" key="6">
    <source>
        <dbReference type="ARBA" id="ARBA00023004"/>
    </source>
</evidence>
<dbReference type="InterPro" id="IPR034466">
    <property type="entry name" value="Methyltransferase_Class_B"/>
</dbReference>
<accession>A0A2H0CWK3</accession>
<keyword evidence="3" id="KW-0808">Transferase</keyword>
<evidence type="ECO:0000256" key="1">
    <source>
        <dbReference type="ARBA" id="ARBA00001966"/>
    </source>
</evidence>
<dbReference type="SUPFAM" id="SSF52242">
    <property type="entry name" value="Cobalamin (vitamin B12)-binding domain"/>
    <property type="match status" value="1"/>
</dbReference>
<keyword evidence="4" id="KW-0949">S-adenosyl-L-methionine</keyword>
<dbReference type="Proteomes" id="UP000230638">
    <property type="component" value="Unassembled WGS sequence"/>
</dbReference>
<dbReference type="InterPro" id="IPR058240">
    <property type="entry name" value="rSAM_sf"/>
</dbReference>
<dbReference type="PANTHER" id="PTHR43409">
    <property type="entry name" value="ANAEROBIC MAGNESIUM-PROTOPORPHYRIN IX MONOMETHYL ESTER CYCLASE-RELATED"/>
    <property type="match status" value="1"/>
</dbReference>